<accession>J0R5J6</accession>
<dbReference type="AlphaFoldDB" id="J0R5J6"/>
<gene>
    <name evidence="2" type="ORF">MEE_01403</name>
</gene>
<feature type="domain" description="HTH cro/C1-type" evidence="1">
    <location>
        <begin position="17"/>
        <end position="71"/>
    </location>
</feature>
<evidence type="ECO:0000259" key="1">
    <source>
        <dbReference type="PROSITE" id="PS50943"/>
    </source>
</evidence>
<dbReference type="STRING" id="807.GCA_002022705_01168"/>
<evidence type="ECO:0000313" key="2">
    <source>
        <dbReference type="EMBL" id="EJF93856.1"/>
    </source>
</evidence>
<dbReference type="InterPro" id="IPR001387">
    <property type="entry name" value="Cro/C1-type_HTH"/>
</dbReference>
<dbReference type="HOGENOM" id="CLU_066192_26_1_5"/>
<dbReference type="GO" id="GO:0003677">
    <property type="term" value="F:DNA binding"/>
    <property type="evidence" value="ECO:0007669"/>
    <property type="project" value="InterPro"/>
</dbReference>
<dbReference type="OrthoDB" id="9797172at2"/>
<comment type="caution">
    <text evidence="2">The sequence shown here is derived from an EMBL/GenBank/DDBJ whole genome shotgun (WGS) entry which is preliminary data.</text>
</comment>
<dbReference type="SMART" id="SM00530">
    <property type="entry name" value="HTH_XRE"/>
    <property type="match status" value="1"/>
</dbReference>
<dbReference type="Proteomes" id="UP000008941">
    <property type="component" value="Unassembled WGS sequence"/>
</dbReference>
<reference evidence="2 3" key="1">
    <citation type="submission" date="2012-03" db="EMBL/GenBank/DDBJ databases">
        <title>The Genome Sequence of Bartonella elizabethae F9251.</title>
        <authorList>
            <consortium name="The Broad Institute Genome Sequencing Platform"/>
            <consortium name="The Broad Institute Genome Sequencing Center for Infectious Disease"/>
            <person name="Feldgarden M."/>
            <person name="Kirby J."/>
            <person name="Kosoy M."/>
            <person name="Birtles R."/>
            <person name="Probert W.S."/>
            <person name="Chiaraviglio L."/>
            <person name="Young S.K."/>
            <person name="Zeng Q."/>
            <person name="Gargeya S."/>
            <person name="Fitzgerald M."/>
            <person name="Haas B."/>
            <person name="Abouelleil A."/>
            <person name="Alvarado L."/>
            <person name="Arachchi H.M."/>
            <person name="Berlin A."/>
            <person name="Chapman S.B."/>
            <person name="Gearin G."/>
            <person name="Goldberg J."/>
            <person name="Griggs A."/>
            <person name="Gujja S."/>
            <person name="Hansen M."/>
            <person name="Heiman D."/>
            <person name="Howarth C."/>
            <person name="Larimer J."/>
            <person name="Lui A."/>
            <person name="MacDonald P.J.P."/>
            <person name="McCowen C."/>
            <person name="Montmayeur A."/>
            <person name="Murphy C."/>
            <person name="Neiman D."/>
            <person name="Pearson M."/>
            <person name="Priest M."/>
            <person name="Roberts A."/>
            <person name="Saif S."/>
            <person name="Shea T."/>
            <person name="Sisk P."/>
            <person name="Stolte C."/>
            <person name="Sykes S."/>
            <person name="Wortman J."/>
            <person name="Nusbaum C."/>
            <person name="Birren B."/>
        </authorList>
    </citation>
    <scope>NUCLEOTIDE SEQUENCE [LARGE SCALE GENOMIC DNA]</scope>
    <source>
        <strain evidence="2 3">F9251</strain>
    </source>
</reference>
<dbReference type="PATRIC" id="fig|1094555.3.peg.1584"/>
<dbReference type="Pfam" id="PF01381">
    <property type="entry name" value="HTH_3"/>
    <property type="match status" value="1"/>
</dbReference>
<dbReference type="CDD" id="cd00093">
    <property type="entry name" value="HTH_XRE"/>
    <property type="match status" value="1"/>
</dbReference>
<dbReference type="Gene3D" id="1.10.260.40">
    <property type="entry name" value="lambda repressor-like DNA-binding domains"/>
    <property type="match status" value="1"/>
</dbReference>
<dbReference type="SUPFAM" id="SSF47413">
    <property type="entry name" value="lambda repressor-like DNA-binding domains"/>
    <property type="match status" value="1"/>
</dbReference>
<dbReference type="PROSITE" id="PS50943">
    <property type="entry name" value="HTH_CROC1"/>
    <property type="match status" value="1"/>
</dbReference>
<organism evidence="2 3">
    <name type="scientific">Bartonella elizabethae F9251 = ATCC 49927</name>
    <dbReference type="NCBI Taxonomy" id="1094555"/>
    <lineage>
        <taxon>Bacteria</taxon>
        <taxon>Pseudomonadati</taxon>
        <taxon>Pseudomonadota</taxon>
        <taxon>Alphaproteobacteria</taxon>
        <taxon>Hyphomicrobiales</taxon>
        <taxon>Bartonellaceae</taxon>
        <taxon>Bartonella</taxon>
    </lineage>
</organism>
<sequence>MQTKNQHFNDVSVGEKIRSKRKFMGISQNELGRQLGVSFQQIQKYEKGFNRVGAGRLQEIADILDVDISFFYADISKKRNVSYPCDAEISSKEEYFLVKSFRQLKPKKQKAILSLIAE</sequence>
<dbReference type="RefSeq" id="WP_005775227.1">
    <property type="nucleotide sequence ID" value="NZ_CADEAC010000007.1"/>
</dbReference>
<evidence type="ECO:0000313" key="3">
    <source>
        <dbReference type="Proteomes" id="UP000008941"/>
    </source>
</evidence>
<dbReference type="EMBL" id="AIMF01000022">
    <property type="protein sequence ID" value="EJF93856.1"/>
    <property type="molecule type" value="Genomic_DNA"/>
</dbReference>
<protein>
    <recommendedName>
        <fullName evidence="1">HTH cro/C1-type domain-containing protein</fullName>
    </recommendedName>
</protein>
<proteinExistence type="predicted"/>
<name>J0R5J6_BAREL</name>
<dbReference type="InterPro" id="IPR010982">
    <property type="entry name" value="Lambda_DNA-bd_dom_sf"/>
</dbReference>